<dbReference type="SMART" id="SM01373">
    <property type="entry name" value="MAGE"/>
    <property type="match status" value="1"/>
</dbReference>
<dbReference type="PANTHER" id="PTHR11736">
    <property type="entry name" value="MELANOMA-ASSOCIATED ANTIGEN MAGE ANTIGEN"/>
    <property type="match status" value="1"/>
</dbReference>
<dbReference type="InterPro" id="IPR002190">
    <property type="entry name" value="MHD_dom"/>
</dbReference>
<reference evidence="3 4" key="1">
    <citation type="journal article" date="2021" name="Genome Biol.">
        <title>AFLAP: assembly-free linkage analysis pipeline using k-mers from genome sequencing data.</title>
        <authorList>
            <person name="Fletcher K."/>
            <person name="Zhang L."/>
            <person name="Gil J."/>
            <person name="Han R."/>
            <person name="Cavanaugh K."/>
            <person name="Michelmore R."/>
        </authorList>
    </citation>
    <scope>NUCLEOTIDE SEQUENCE [LARGE SCALE GENOMIC DNA]</scope>
    <source>
        <strain evidence="3 4">SF5</strain>
    </source>
</reference>
<organism evidence="3 4">
    <name type="scientific">Bremia lactucae</name>
    <name type="common">Lettuce downy mildew</name>
    <dbReference type="NCBI Taxonomy" id="4779"/>
    <lineage>
        <taxon>Eukaryota</taxon>
        <taxon>Sar</taxon>
        <taxon>Stramenopiles</taxon>
        <taxon>Oomycota</taxon>
        <taxon>Peronosporomycetes</taxon>
        <taxon>Peronosporales</taxon>
        <taxon>Peronosporaceae</taxon>
        <taxon>Bremia</taxon>
    </lineage>
</organism>
<keyword evidence="4" id="KW-1185">Reference proteome</keyword>
<dbReference type="InterPro" id="IPR041898">
    <property type="entry name" value="MAGE_WH1"/>
</dbReference>
<dbReference type="InterPro" id="IPR037445">
    <property type="entry name" value="MAGE"/>
</dbReference>
<dbReference type="OrthoDB" id="205198at2759"/>
<evidence type="ECO:0000313" key="3">
    <source>
        <dbReference type="EMBL" id="TDH65199.1"/>
    </source>
</evidence>
<dbReference type="GO" id="GO:0005634">
    <property type="term" value="C:nucleus"/>
    <property type="evidence" value="ECO:0007669"/>
    <property type="project" value="TreeGrafter"/>
</dbReference>
<feature type="region of interest" description="Disordered" evidence="1">
    <location>
        <begin position="1"/>
        <end position="44"/>
    </location>
</feature>
<dbReference type="GeneID" id="94351068"/>
<dbReference type="PROSITE" id="PS50838">
    <property type="entry name" value="MAGE"/>
    <property type="match status" value="1"/>
</dbReference>
<protein>
    <recommendedName>
        <fullName evidence="2">MAGE domain-containing protein</fullName>
    </recommendedName>
</protein>
<evidence type="ECO:0000259" key="2">
    <source>
        <dbReference type="PROSITE" id="PS50838"/>
    </source>
</evidence>
<feature type="domain" description="MAGE" evidence="2">
    <location>
        <begin position="95"/>
        <end position="199"/>
    </location>
</feature>
<evidence type="ECO:0000313" key="4">
    <source>
        <dbReference type="Proteomes" id="UP000294530"/>
    </source>
</evidence>
<sequence length="216" mass="24634">MHRSQRSRHRDLVESRAASEDGVMSANIVEADASGDDENDGDDEAILDFTQTDYAIQMSQVETYSSESDSVEGESKLFKEPTKPKALHKLSDKALDELTAKLVRYMVYKGGLKLPIKFADITKDVFPQFKNVSRYFFYYAKQKLEVVFGYRVVHVDDSISKEMYLVLNNASSQEHLLLMNKNGRAATRGFLMMVLGLLWCAPSRQLLEGWKLITFR</sequence>
<dbReference type="Gene3D" id="1.10.10.1200">
    <property type="entry name" value="MAGE homology domain, winged helix WH1 motif"/>
    <property type="match status" value="1"/>
</dbReference>
<dbReference type="EMBL" id="SHOA02000220">
    <property type="protein sequence ID" value="TDH65199.1"/>
    <property type="molecule type" value="Genomic_DNA"/>
</dbReference>
<feature type="compositionally biased region" description="Acidic residues" evidence="1">
    <location>
        <begin position="33"/>
        <end position="44"/>
    </location>
</feature>
<dbReference type="KEGG" id="blac:94351068"/>
<evidence type="ECO:0000256" key="1">
    <source>
        <dbReference type="SAM" id="MobiDB-lite"/>
    </source>
</evidence>
<dbReference type="AlphaFoldDB" id="A0A976FEY3"/>
<dbReference type="Proteomes" id="UP000294530">
    <property type="component" value="Unassembled WGS sequence"/>
</dbReference>
<dbReference type="RefSeq" id="XP_067814698.1">
    <property type="nucleotide sequence ID" value="XM_067965397.1"/>
</dbReference>
<gene>
    <name evidence="3" type="ORF">CCR75_007336</name>
</gene>
<name>A0A976FEY3_BRELC</name>
<proteinExistence type="predicted"/>
<feature type="compositionally biased region" description="Basic and acidic residues" evidence="1">
    <location>
        <begin position="10"/>
        <end position="19"/>
    </location>
</feature>
<dbReference type="PANTHER" id="PTHR11736:SF14">
    <property type="entry name" value="NSE3 HOMOLOG, SMC5-SMC6 COMPLEX COMPONENT"/>
    <property type="match status" value="1"/>
</dbReference>
<dbReference type="Pfam" id="PF01454">
    <property type="entry name" value="MAGE"/>
    <property type="match status" value="1"/>
</dbReference>
<comment type="caution">
    <text evidence="3">The sequence shown here is derived from an EMBL/GenBank/DDBJ whole genome shotgun (WGS) entry which is preliminary data.</text>
</comment>
<accession>A0A976FEY3</accession>